<organism evidence="2 3">
    <name type="scientific">Marinobacter metalliresistant</name>
    <dbReference type="NCBI Taxonomy" id="2961995"/>
    <lineage>
        <taxon>Bacteria</taxon>
        <taxon>Pseudomonadati</taxon>
        <taxon>Pseudomonadota</taxon>
        <taxon>Gammaproteobacteria</taxon>
        <taxon>Pseudomonadales</taxon>
        <taxon>Marinobacteraceae</taxon>
        <taxon>Marinobacter</taxon>
    </lineage>
</organism>
<evidence type="ECO:0000313" key="2">
    <source>
        <dbReference type="EMBL" id="WZF87336.1"/>
    </source>
</evidence>
<keyword evidence="3" id="KW-1185">Reference proteome</keyword>
<protein>
    <submittedName>
        <fullName evidence="2">Uncharacterized protein</fullName>
    </submittedName>
</protein>
<evidence type="ECO:0000256" key="1">
    <source>
        <dbReference type="SAM" id="MobiDB-lite"/>
    </source>
</evidence>
<feature type="region of interest" description="Disordered" evidence="1">
    <location>
        <begin position="1"/>
        <end position="29"/>
    </location>
</feature>
<proteinExistence type="predicted"/>
<dbReference type="RefSeq" id="WP_341580972.1">
    <property type="nucleotide sequence ID" value="NZ_CP101118.1"/>
</dbReference>
<gene>
    <name evidence="2" type="ORF">NLK58_13350</name>
</gene>
<sequence length="63" mass="7169">MANLGETARRCHKPTTFHQPLGNAIPYEEPRKYRPRKASKLCDTDYQGLDPATDFLAQLEGHI</sequence>
<name>A0ABZ2VYJ5_9GAMM</name>
<dbReference type="EMBL" id="CP101118">
    <property type="protein sequence ID" value="WZF87336.1"/>
    <property type="molecule type" value="Genomic_DNA"/>
</dbReference>
<accession>A0ABZ2VYJ5</accession>
<dbReference type="Proteomes" id="UP001475781">
    <property type="component" value="Chromosome"/>
</dbReference>
<reference evidence="2 3" key="1">
    <citation type="submission" date="2022-07" db="EMBL/GenBank/DDBJ databases">
        <title>A copper resistant bacterium isolated from sediment samples of deep sea hydrothermal areas.</title>
        <authorList>
            <person name="Zeng X."/>
        </authorList>
    </citation>
    <scope>NUCLEOTIDE SEQUENCE [LARGE SCALE GENOMIC DNA]</scope>
    <source>
        <strain evidence="3">CuT 6</strain>
    </source>
</reference>
<evidence type="ECO:0000313" key="3">
    <source>
        <dbReference type="Proteomes" id="UP001475781"/>
    </source>
</evidence>